<evidence type="ECO:0000256" key="2">
    <source>
        <dbReference type="ARBA" id="ARBA00022801"/>
    </source>
</evidence>
<evidence type="ECO:0000313" key="5">
    <source>
        <dbReference type="Proteomes" id="UP000015105"/>
    </source>
</evidence>
<evidence type="ECO:0008006" key="6">
    <source>
        <dbReference type="Google" id="ProtNLM"/>
    </source>
</evidence>
<dbReference type="GO" id="GO:0016788">
    <property type="term" value="F:hydrolase activity, acting on ester bonds"/>
    <property type="evidence" value="ECO:0007669"/>
    <property type="project" value="InterPro"/>
</dbReference>
<dbReference type="Pfam" id="PF00657">
    <property type="entry name" value="Lipase_GDSL"/>
    <property type="match status" value="1"/>
</dbReference>
<reference evidence="5" key="2">
    <citation type="journal article" date="2017" name="Nat. Plants">
        <title>The Aegilops tauschii genome reveals multiple impacts of transposons.</title>
        <authorList>
            <person name="Zhao G."/>
            <person name="Zou C."/>
            <person name="Li K."/>
            <person name="Wang K."/>
            <person name="Li T."/>
            <person name="Gao L."/>
            <person name="Zhang X."/>
            <person name="Wang H."/>
            <person name="Yang Z."/>
            <person name="Liu X."/>
            <person name="Jiang W."/>
            <person name="Mao L."/>
            <person name="Kong X."/>
            <person name="Jiao Y."/>
            <person name="Jia J."/>
        </authorList>
    </citation>
    <scope>NUCLEOTIDE SEQUENCE [LARGE SCALE GENOMIC DNA]</scope>
    <source>
        <strain evidence="5">cv. AL8/78</strain>
    </source>
</reference>
<dbReference type="AlphaFoldDB" id="A0A453QFH9"/>
<dbReference type="InterPro" id="IPR001087">
    <property type="entry name" value="GDSL"/>
</dbReference>
<dbReference type="InterPro" id="IPR045136">
    <property type="entry name" value="Iah1-like"/>
</dbReference>
<dbReference type="Gene3D" id="3.40.50.1110">
    <property type="entry name" value="SGNH hydrolase"/>
    <property type="match status" value="1"/>
</dbReference>
<comment type="similarity">
    <text evidence="1">Belongs to the 'GDSL' lipolytic enzyme family.</text>
</comment>
<reference evidence="5" key="1">
    <citation type="journal article" date="2014" name="Science">
        <title>Ancient hybridizations among the ancestral genomes of bread wheat.</title>
        <authorList>
            <consortium name="International Wheat Genome Sequencing Consortium,"/>
            <person name="Marcussen T."/>
            <person name="Sandve S.R."/>
            <person name="Heier L."/>
            <person name="Spannagl M."/>
            <person name="Pfeifer M."/>
            <person name="Jakobsen K.S."/>
            <person name="Wulff B.B."/>
            <person name="Steuernagel B."/>
            <person name="Mayer K.F."/>
            <person name="Olsen O.A."/>
        </authorList>
    </citation>
    <scope>NUCLEOTIDE SEQUENCE [LARGE SCALE GENOMIC DNA]</scope>
    <source>
        <strain evidence="5">cv. AL8/78</strain>
    </source>
</reference>
<name>A0A453QFH9_AEGTS</name>
<dbReference type="Gramene" id="AET7Gv20091900.3">
    <property type="protein sequence ID" value="AET7Gv20091900.3"/>
    <property type="gene ID" value="AET7Gv20091900"/>
</dbReference>
<dbReference type="SUPFAM" id="SSF52266">
    <property type="entry name" value="SGNH hydrolase"/>
    <property type="match status" value="1"/>
</dbReference>
<dbReference type="InterPro" id="IPR036514">
    <property type="entry name" value="SGNH_hydro_sf"/>
</dbReference>
<feature type="region of interest" description="Disordered" evidence="3">
    <location>
        <begin position="256"/>
        <end position="277"/>
    </location>
</feature>
<dbReference type="FunFam" id="3.40.50.1110:FF:000002">
    <property type="entry name" value="isoamyl acetate-hydrolyzing esterase 1 homolog"/>
    <property type="match status" value="1"/>
</dbReference>
<keyword evidence="2" id="KW-0378">Hydrolase</keyword>
<keyword evidence="5" id="KW-1185">Reference proteome</keyword>
<accession>A0A453QFH9</accession>
<dbReference type="Proteomes" id="UP000015105">
    <property type="component" value="Chromosome 7D"/>
</dbReference>
<dbReference type="PANTHER" id="PTHR14209">
    <property type="entry name" value="ISOAMYL ACETATE-HYDROLYZING ESTERASE 1"/>
    <property type="match status" value="1"/>
</dbReference>
<reference evidence="4" key="3">
    <citation type="journal article" date="2017" name="Nature">
        <title>Genome sequence of the progenitor of the wheat D genome Aegilops tauschii.</title>
        <authorList>
            <person name="Luo M.C."/>
            <person name="Gu Y.Q."/>
            <person name="Puiu D."/>
            <person name="Wang H."/>
            <person name="Twardziok S.O."/>
            <person name="Deal K.R."/>
            <person name="Huo N."/>
            <person name="Zhu T."/>
            <person name="Wang L."/>
            <person name="Wang Y."/>
            <person name="McGuire P.E."/>
            <person name="Liu S."/>
            <person name="Long H."/>
            <person name="Ramasamy R.K."/>
            <person name="Rodriguez J.C."/>
            <person name="Van S.L."/>
            <person name="Yuan L."/>
            <person name="Wang Z."/>
            <person name="Xia Z."/>
            <person name="Xiao L."/>
            <person name="Anderson O.D."/>
            <person name="Ouyang S."/>
            <person name="Liang Y."/>
            <person name="Zimin A.V."/>
            <person name="Pertea G."/>
            <person name="Qi P."/>
            <person name="Bennetzen J.L."/>
            <person name="Dai X."/>
            <person name="Dawson M.W."/>
            <person name="Muller H.G."/>
            <person name="Kugler K."/>
            <person name="Rivarola-Duarte L."/>
            <person name="Spannagl M."/>
            <person name="Mayer K.F.X."/>
            <person name="Lu F.H."/>
            <person name="Bevan M.W."/>
            <person name="Leroy P."/>
            <person name="Li P."/>
            <person name="You F.M."/>
            <person name="Sun Q."/>
            <person name="Liu Z."/>
            <person name="Lyons E."/>
            <person name="Wicker T."/>
            <person name="Salzberg S.L."/>
            <person name="Devos K.M."/>
            <person name="Dvorak J."/>
        </authorList>
    </citation>
    <scope>NUCLEOTIDE SEQUENCE [LARGE SCALE GENOMIC DNA]</scope>
    <source>
        <strain evidence="4">cv. AL8/78</strain>
    </source>
</reference>
<dbReference type="STRING" id="200361.A0A453QFH9"/>
<dbReference type="EnsemblPlants" id="AET7Gv20091900.3">
    <property type="protein sequence ID" value="AET7Gv20091900.3"/>
    <property type="gene ID" value="AET7Gv20091900"/>
</dbReference>
<feature type="compositionally biased region" description="Low complexity" evidence="3">
    <location>
        <begin position="20"/>
        <end position="36"/>
    </location>
</feature>
<evidence type="ECO:0000256" key="3">
    <source>
        <dbReference type="SAM" id="MobiDB-lite"/>
    </source>
</evidence>
<reference evidence="4" key="4">
    <citation type="submission" date="2019-03" db="UniProtKB">
        <authorList>
            <consortium name="EnsemblPlants"/>
        </authorList>
    </citation>
    <scope>IDENTIFICATION</scope>
</reference>
<feature type="region of interest" description="Disordered" evidence="3">
    <location>
        <begin position="20"/>
        <end position="48"/>
    </location>
</feature>
<sequence>MLQGERDPKTCCGRIWCSSVTPSPSSPSAPAGGERPSPTPTPARSNQTPSILKSLSFPGVSVSISSGFFLLYQADIVVRGYGGYNSRWALFLIQRIFPLVGLPPVATTIFFGANDAALPGRTSQRQHVPVEEYRQNLKTIVNHLKDCSKSMVILLITPPPIDEDGRERYARSQYGEDARRLPERTNEMAGVYAGQCIELAKEMDVQCVDLWSKMQATEGWQKLYLSDGLHLTPEGNALVHKEVVQTLRGAGLKAEDMPHDFPHHSKIDGVHPERAFQ</sequence>
<proteinExistence type="inferred from homology"/>
<dbReference type="CDD" id="cd01838">
    <property type="entry name" value="Isoamyl_acetate_hydrolase_like"/>
    <property type="match status" value="1"/>
</dbReference>
<protein>
    <recommendedName>
        <fullName evidence="6">SGNH hydrolase-type esterase domain-containing protein</fullName>
    </recommendedName>
</protein>
<evidence type="ECO:0000313" key="4">
    <source>
        <dbReference type="EnsemblPlants" id="AET7Gv20091900.3"/>
    </source>
</evidence>
<organism evidence="4 5">
    <name type="scientific">Aegilops tauschii subsp. strangulata</name>
    <name type="common">Goatgrass</name>
    <dbReference type="NCBI Taxonomy" id="200361"/>
    <lineage>
        <taxon>Eukaryota</taxon>
        <taxon>Viridiplantae</taxon>
        <taxon>Streptophyta</taxon>
        <taxon>Embryophyta</taxon>
        <taxon>Tracheophyta</taxon>
        <taxon>Spermatophyta</taxon>
        <taxon>Magnoliopsida</taxon>
        <taxon>Liliopsida</taxon>
        <taxon>Poales</taxon>
        <taxon>Poaceae</taxon>
        <taxon>BOP clade</taxon>
        <taxon>Pooideae</taxon>
        <taxon>Triticodae</taxon>
        <taxon>Triticeae</taxon>
        <taxon>Triticinae</taxon>
        <taxon>Aegilops</taxon>
    </lineage>
</organism>
<evidence type="ECO:0000256" key="1">
    <source>
        <dbReference type="ARBA" id="ARBA00008668"/>
    </source>
</evidence>
<dbReference type="PANTHER" id="PTHR14209:SF36">
    <property type="entry name" value="GDSL-LIKE LIPASE_ACYLHYDROLASE FAMILY PROTEIN, EXPRESSED"/>
    <property type="match status" value="1"/>
</dbReference>
<reference evidence="4" key="5">
    <citation type="journal article" date="2021" name="G3 (Bethesda)">
        <title>Aegilops tauschii genome assembly Aet v5.0 features greater sequence contiguity and improved annotation.</title>
        <authorList>
            <person name="Wang L."/>
            <person name="Zhu T."/>
            <person name="Rodriguez J.C."/>
            <person name="Deal K.R."/>
            <person name="Dubcovsky J."/>
            <person name="McGuire P.E."/>
            <person name="Lux T."/>
            <person name="Spannagl M."/>
            <person name="Mayer K.F.X."/>
            <person name="Baldrich P."/>
            <person name="Meyers B.C."/>
            <person name="Huo N."/>
            <person name="Gu Y.Q."/>
            <person name="Zhou H."/>
            <person name="Devos K.M."/>
            <person name="Bennetzen J.L."/>
            <person name="Unver T."/>
            <person name="Budak H."/>
            <person name="Gulick P.J."/>
            <person name="Galiba G."/>
            <person name="Kalapos B."/>
            <person name="Nelson D.R."/>
            <person name="Li P."/>
            <person name="You F.M."/>
            <person name="Luo M.C."/>
            <person name="Dvorak J."/>
        </authorList>
    </citation>
    <scope>NUCLEOTIDE SEQUENCE [LARGE SCALE GENOMIC DNA]</scope>
    <source>
        <strain evidence="4">cv. AL8/78</strain>
    </source>
</reference>